<dbReference type="OrthoDB" id="5243187at2"/>
<protein>
    <submittedName>
        <fullName evidence="2">Sterol-binding protein</fullName>
    </submittedName>
</protein>
<dbReference type="InterPro" id="IPR036527">
    <property type="entry name" value="SCP2_sterol-bd_dom_sf"/>
</dbReference>
<dbReference type="EMBL" id="AGUD01000306">
    <property type="protein sequence ID" value="EHN09007.1"/>
    <property type="molecule type" value="Genomic_DNA"/>
</dbReference>
<sequence length="150" mass="16111">MASPDPTEIASLEPAAVYASLEQADEREFAALIDDPASHEAVVDALARHMAGTFRSDRAGDLDAVIHVKLWDKPGGGYDHLELVIGGGTCVLADEPTRDPDLTLKVRPIDLRGILTGATGPRRLAMRGKLRVLGDLKLGMRLPELFAFDA</sequence>
<dbReference type="Pfam" id="PF02036">
    <property type="entry name" value="SCP2"/>
    <property type="match status" value="1"/>
</dbReference>
<dbReference type="Proteomes" id="UP000005143">
    <property type="component" value="Unassembled WGS sequence"/>
</dbReference>
<dbReference type="SUPFAM" id="SSF55718">
    <property type="entry name" value="SCP-like"/>
    <property type="match status" value="1"/>
</dbReference>
<evidence type="ECO:0000313" key="2">
    <source>
        <dbReference type="EMBL" id="EHN09007.1"/>
    </source>
</evidence>
<name>H0EBD1_9ACTN</name>
<dbReference type="AlphaFoldDB" id="H0EBD1"/>
<evidence type="ECO:0000259" key="1">
    <source>
        <dbReference type="Pfam" id="PF02036"/>
    </source>
</evidence>
<comment type="caution">
    <text evidence="2">The sequence shown here is derived from an EMBL/GenBank/DDBJ whole genome shotgun (WGS) entry which is preliminary data.</text>
</comment>
<proteinExistence type="predicted"/>
<dbReference type="Gene3D" id="3.30.1050.10">
    <property type="entry name" value="SCP2 sterol-binding domain"/>
    <property type="match status" value="1"/>
</dbReference>
<keyword evidence="3" id="KW-1185">Reference proteome</keyword>
<dbReference type="RefSeq" id="WP_007578867.1">
    <property type="nucleotide sequence ID" value="NZ_AGUD01000306.1"/>
</dbReference>
<dbReference type="InterPro" id="IPR003033">
    <property type="entry name" value="SCP2_sterol-bd_dom"/>
</dbReference>
<gene>
    <name evidence="2" type="ORF">PAI11_41600</name>
</gene>
<feature type="domain" description="SCP2" evidence="1">
    <location>
        <begin position="57"/>
        <end position="146"/>
    </location>
</feature>
<reference evidence="2 3" key="1">
    <citation type="journal article" date="2013" name="Biodegradation">
        <title>Quantitative proteomic analysis of ibuprofen-degrading Patulibacter sp. strain I11.</title>
        <authorList>
            <person name="Almeida B."/>
            <person name="Kjeldal H."/>
            <person name="Lolas I."/>
            <person name="Knudsen A.D."/>
            <person name="Carvalho G."/>
            <person name="Nielsen K.L."/>
            <person name="Barreto Crespo M.T."/>
            <person name="Stensballe A."/>
            <person name="Nielsen J.L."/>
        </authorList>
    </citation>
    <scope>NUCLEOTIDE SEQUENCE [LARGE SCALE GENOMIC DNA]</scope>
    <source>
        <strain evidence="2 3">I11</strain>
    </source>
</reference>
<organism evidence="2 3">
    <name type="scientific">Patulibacter medicamentivorans</name>
    <dbReference type="NCBI Taxonomy" id="1097667"/>
    <lineage>
        <taxon>Bacteria</taxon>
        <taxon>Bacillati</taxon>
        <taxon>Actinomycetota</taxon>
        <taxon>Thermoleophilia</taxon>
        <taxon>Solirubrobacterales</taxon>
        <taxon>Patulibacteraceae</taxon>
        <taxon>Patulibacter</taxon>
    </lineage>
</organism>
<accession>H0EBD1</accession>
<evidence type="ECO:0000313" key="3">
    <source>
        <dbReference type="Proteomes" id="UP000005143"/>
    </source>
</evidence>